<dbReference type="GeneID" id="82855949"/>
<keyword evidence="1" id="KW-0812">Transmembrane</keyword>
<keyword evidence="3" id="KW-1185">Reference proteome</keyword>
<evidence type="ECO:0000313" key="3">
    <source>
        <dbReference type="Proteomes" id="UP001341297"/>
    </source>
</evidence>
<feature type="transmembrane region" description="Helical" evidence="1">
    <location>
        <begin position="78"/>
        <end position="95"/>
    </location>
</feature>
<dbReference type="EMBL" id="JARRTL010000034">
    <property type="protein sequence ID" value="MEC0487647.1"/>
    <property type="molecule type" value="Genomic_DNA"/>
</dbReference>
<dbReference type="PROSITE" id="PS51257">
    <property type="entry name" value="PROKAR_LIPOPROTEIN"/>
    <property type="match status" value="1"/>
</dbReference>
<gene>
    <name evidence="2" type="ORF">P8828_23150</name>
</gene>
<keyword evidence="1" id="KW-1133">Transmembrane helix</keyword>
<keyword evidence="1" id="KW-0472">Membrane</keyword>
<reference evidence="2 3" key="1">
    <citation type="submission" date="2023-03" db="EMBL/GenBank/DDBJ databases">
        <title>Agriculturally important microbes genome sequencing.</title>
        <authorList>
            <person name="Dunlap C."/>
        </authorList>
    </citation>
    <scope>NUCLEOTIDE SEQUENCE [LARGE SCALE GENOMIC DNA]</scope>
    <source>
        <strain evidence="2 3">CBP-3203</strain>
    </source>
</reference>
<proteinExistence type="predicted"/>
<organism evidence="2 3">
    <name type="scientific">Bacillus glycinifermentans</name>
    <dbReference type="NCBI Taxonomy" id="1664069"/>
    <lineage>
        <taxon>Bacteria</taxon>
        <taxon>Bacillati</taxon>
        <taxon>Bacillota</taxon>
        <taxon>Bacilli</taxon>
        <taxon>Bacillales</taxon>
        <taxon>Bacillaceae</taxon>
        <taxon>Bacillus</taxon>
    </lineage>
</organism>
<dbReference type="RefSeq" id="WP_231592704.1">
    <property type="nucleotide sequence ID" value="NZ_CP023481.1"/>
</dbReference>
<dbReference type="Proteomes" id="UP001341297">
    <property type="component" value="Unassembled WGS sequence"/>
</dbReference>
<name>A0ABU6H9G9_9BACI</name>
<sequence length="122" mass="14124">MRKAGGGVCRAAHSRRLLAVYSYQSVVIFGFQACTLFLYWLAVYFRLPEAYPSKSKKEIFRQEKPVSVQGRYIQHRPVLLLMLLPIPVSLLYAQLETNYRLYLNDLFKDIYSGCFPSLPRPA</sequence>
<comment type="caution">
    <text evidence="2">The sequence shown here is derived from an EMBL/GenBank/DDBJ whole genome shotgun (WGS) entry which is preliminary data.</text>
</comment>
<feature type="transmembrane region" description="Helical" evidence="1">
    <location>
        <begin position="26"/>
        <end position="47"/>
    </location>
</feature>
<evidence type="ECO:0000313" key="2">
    <source>
        <dbReference type="EMBL" id="MEC0487647.1"/>
    </source>
</evidence>
<accession>A0ABU6H9G9</accession>
<evidence type="ECO:0000256" key="1">
    <source>
        <dbReference type="SAM" id="Phobius"/>
    </source>
</evidence>
<protein>
    <submittedName>
        <fullName evidence="2">Uncharacterized protein</fullName>
    </submittedName>
</protein>